<accession>A0A6J7PQ85</accession>
<reference evidence="1" key="1">
    <citation type="submission" date="2020-05" db="EMBL/GenBank/DDBJ databases">
        <authorList>
            <person name="Chiriac C."/>
            <person name="Salcher M."/>
            <person name="Ghai R."/>
            <person name="Kavagutti S V."/>
        </authorList>
    </citation>
    <scope>NUCLEOTIDE SEQUENCE</scope>
</reference>
<dbReference type="EMBL" id="CAFBOZ010000134">
    <property type="protein sequence ID" value="CAB5006665.1"/>
    <property type="molecule type" value="Genomic_DNA"/>
</dbReference>
<dbReference type="AlphaFoldDB" id="A0A6J7PQ85"/>
<gene>
    <name evidence="1" type="ORF">UFOPK3992_01025</name>
</gene>
<proteinExistence type="predicted"/>
<name>A0A6J7PQ85_9ZZZZ</name>
<protein>
    <submittedName>
        <fullName evidence="1">Unannotated protein</fullName>
    </submittedName>
</protein>
<evidence type="ECO:0000313" key="1">
    <source>
        <dbReference type="EMBL" id="CAB5006665.1"/>
    </source>
</evidence>
<organism evidence="1">
    <name type="scientific">freshwater metagenome</name>
    <dbReference type="NCBI Taxonomy" id="449393"/>
    <lineage>
        <taxon>unclassified sequences</taxon>
        <taxon>metagenomes</taxon>
        <taxon>ecological metagenomes</taxon>
    </lineage>
</organism>
<sequence length="107" mass="12218">MQTRLVTLSVSDAGRVMSEWESHELEHRALCAPGSLCLYPRTIRAFQSSDDPLHVIVLIEGEWTPDNVAAMFACPNWKVNLAHDDVDWEHDRHHIGDFTEIWTASFS</sequence>